<evidence type="ECO:0008006" key="3">
    <source>
        <dbReference type="Google" id="ProtNLM"/>
    </source>
</evidence>
<evidence type="ECO:0000313" key="1">
    <source>
        <dbReference type="EMBL" id="SUA73455.1"/>
    </source>
</evidence>
<organism evidence="1 2">
    <name type="scientific">Nocardia otitidiscaviarum</name>
    <dbReference type="NCBI Taxonomy" id="1823"/>
    <lineage>
        <taxon>Bacteria</taxon>
        <taxon>Bacillati</taxon>
        <taxon>Actinomycetota</taxon>
        <taxon>Actinomycetes</taxon>
        <taxon>Mycobacteriales</taxon>
        <taxon>Nocardiaceae</taxon>
        <taxon>Nocardia</taxon>
    </lineage>
</organism>
<gene>
    <name evidence="1" type="ORF">NCTC1934_00896</name>
</gene>
<accession>A0A378Y8B2</accession>
<dbReference type="STRING" id="1406858.GCA_000710895_01095"/>
<proteinExistence type="predicted"/>
<dbReference type="Proteomes" id="UP000255467">
    <property type="component" value="Unassembled WGS sequence"/>
</dbReference>
<dbReference type="OrthoDB" id="4551828at2"/>
<protein>
    <recommendedName>
        <fullName evidence="3">Type II toxin-antitoxin system PemK/MazF family toxin</fullName>
    </recommendedName>
</protein>
<reference evidence="1 2" key="1">
    <citation type="submission" date="2018-06" db="EMBL/GenBank/DDBJ databases">
        <authorList>
            <consortium name="Pathogen Informatics"/>
            <person name="Doyle S."/>
        </authorList>
    </citation>
    <scope>NUCLEOTIDE SEQUENCE [LARGE SCALE GENOMIC DNA]</scope>
    <source>
        <strain evidence="1 2">NCTC1934</strain>
    </source>
</reference>
<evidence type="ECO:0000313" key="2">
    <source>
        <dbReference type="Proteomes" id="UP000255467"/>
    </source>
</evidence>
<dbReference type="AlphaFoldDB" id="A0A378Y8B2"/>
<dbReference type="EMBL" id="UGRY01000002">
    <property type="protein sequence ID" value="SUA73455.1"/>
    <property type="molecule type" value="Genomic_DNA"/>
</dbReference>
<dbReference type="RefSeq" id="WP_039817169.1">
    <property type="nucleotide sequence ID" value="NZ_UGRY01000002.1"/>
</dbReference>
<keyword evidence="2" id="KW-1185">Reference proteome</keyword>
<name>A0A378Y8B2_9NOCA</name>
<sequence>MRQGELWMAASSLFGQERRVVLLDADAVVQQNPLLVVALVHPGDEVPAAHRLLSVPIPGTPHVIALYDITIYRRTSLVTYEGVIGGETLEQVKVGMRARFDL</sequence>